<evidence type="ECO:0000313" key="1">
    <source>
        <dbReference type="EMBL" id="RJF98083.1"/>
    </source>
</evidence>
<reference evidence="2" key="1">
    <citation type="submission" date="2018-09" db="EMBL/GenBank/DDBJ databases">
        <authorList>
            <person name="Zhu H."/>
        </authorList>
    </citation>
    <scope>NUCLEOTIDE SEQUENCE [LARGE SCALE GENOMIC DNA]</scope>
    <source>
        <strain evidence="2">K1R23-30</strain>
    </source>
</reference>
<keyword evidence="1" id="KW-0378">Hydrolase</keyword>
<dbReference type="NCBIfam" id="TIGR01484">
    <property type="entry name" value="HAD-SF-IIB"/>
    <property type="match status" value="1"/>
</dbReference>
<dbReference type="Pfam" id="PF08282">
    <property type="entry name" value="Hydrolase_3"/>
    <property type="match status" value="1"/>
</dbReference>
<protein>
    <submittedName>
        <fullName evidence="1">HAD-IIB family hydrolase</fullName>
    </submittedName>
</protein>
<dbReference type="InterPro" id="IPR023214">
    <property type="entry name" value="HAD_sf"/>
</dbReference>
<dbReference type="GO" id="GO:0000287">
    <property type="term" value="F:magnesium ion binding"/>
    <property type="evidence" value="ECO:0007669"/>
    <property type="project" value="TreeGrafter"/>
</dbReference>
<sequence>MTAMGKLRPLAEWPVEQRRQLCGVLTDIDDTLTTDGALTPEVLAAINSLREAGLRIIAVTGRPTYWAMPLLKLCRFDAVIAENGASAFWHDADGAMQSWFYADVATRRQHRARLEDFVPVLQQQFPDLPVADDAPQRVGDLAFDIGEHVPPRSAVEVEEIVRFIGASGFHTTASSIHVHASLVRFCKQASTDRILRMAFGIDDAAARDQFAFVGDSGNDAAMFAHFPFAIGVANIARHLGRIDIPPAYVTTQACGAGFVEAALAILSAHQTA</sequence>
<dbReference type="PANTHER" id="PTHR10000:SF8">
    <property type="entry name" value="HAD SUPERFAMILY HYDROLASE-LIKE, TYPE 3"/>
    <property type="match status" value="1"/>
</dbReference>
<dbReference type="GO" id="GO:0005829">
    <property type="term" value="C:cytosol"/>
    <property type="evidence" value="ECO:0007669"/>
    <property type="project" value="TreeGrafter"/>
</dbReference>
<dbReference type="InterPro" id="IPR006379">
    <property type="entry name" value="HAD-SF_hydro_IIB"/>
</dbReference>
<evidence type="ECO:0000313" key="2">
    <source>
        <dbReference type="Proteomes" id="UP000265955"/>
    </source>
</evidence>
<gene>
    <name evidence="1" type="ORF">D3871_05810</name>
</gene>
<dbReference type="PANTHER" id="PTHR10000">
    <property type="entry name" value="PHOSPHOSERINE PHOSPHATASE"/>
    <property type="match status" value="1"/>
</dbReference>
<dbReference type="EMBL" id="QYUO01000001">
    <property type="protein sequence ID" value="RJF98083.1"/>
    <property type="molecule type" value="Genomic_DNA"/>
</dbReference>
<dbReference type="Proteomes" id="UP000265955">
    <property type="component" value="Unassembled WGS sequence"/>
</dbReference>
<proteinExistence type="predicted"/>
<dbReference type="InterPro" id="IPR036412">
    <property type="entry name" value="HAD-like_sf"/>
</dbReference>
<comment type="caution">
    <text evidence="1">The sequence shown here is derived from an EMBL/GenBank/DDBJ whole genome shotgun (WGS) entry which is preliminary data.</text>
</comment>
<organism evidence="1 2">
    <name type="scientific">Noviherbaspirillum saxi</name>
    <dbReference type="NCBI Taxonomy" id="2320863"/>
    <lineage>
        <taxon>Bacteria</taxon>
        <taxon>Pseudomonadati</taxon>
        <taxon>Pseudomonadota</taxon>
        <taxon>Betaproteobacteria</taxon>
        <taxon>Burkholderiales</taxon>
        <taxon>Oxalobacteraceae</taxon>
        <taxon>Noviherbaspirillum</taxon>
    </lineage>
</organism>
<dbReference type="SUPFAM" id="SSF56784">
    <property type="entry name" value="HAD-like"/>
    <property type="match status" value="1"/>
</dbReference>
<dbReference type="GO" id="GO:0016791">
    <property type="term" value="F:phosphatase activity"/>
    <property type="evidence" value="ECO:0007669"/>
    <property type="project" value="UniProtKB-ARBA"/>
</dbReference>
<name>A0A3A3FQE1_9BURK</name>
<keyword evidence="2" id="KW-1185">Reference proteome</keyword>
<dbReference type="AlphaFoldDB" id="A0A3A3FQE1"/>
<dbReference type="OrthoDB" id="5292903at2"/>
<dbReference type="Gene3D" id="3.40.50.1000">
    <property type="entry name" value="HAD superfamily/HAD-like"/>
    <property type="match status" value="2"/>
</dbReference>
<dbReference type="RefSeq" id="WP_119768028.1">
    <property type="nucleotide sequence ID" value="NZ_QYUO01000001.1"/>
</dbReference>
<accession>A0A3A3FQE1</accession>